<evidence type="ECO:0000256" key="6">
    <source>
        <dbReference type="ARBA" id="ARBA00022737"/>
    </source>
</evidence>
<gene>
    <name evidence="12" type="ORF">FHW16_003188</name>
</gene>
<keyword evidence="6" id="KW-0677">Repeat</keyword>
<sequence length="524" mass="57609">MTDHDISHRSDNGQSETISAAAAHLPILELRGLEKQYLGTHALKPADLAFKAGEIHAIVGENGAGKSTLIKLLTGVIPRTAGEILLRGEPVALTTPLEAIQHGINAVHQEVVLCPHLTVAANIFLGEEHRRFGLLQHRHMVREAQKILDDLGFVLPAHVLLSDLTIGQQQLIATARAATRGARFLIFDEPTAYLTREEAAQLFALIRRLQKSGVTIVYISHRMEEVFELADRVSILRDGRLVGTRNIDDTNENELISLMINRSIEQIYHKVPFTFGKTILETQALSGSGFENISISVREGEIVGLYGLIGAGRSEFVTTIFGRHPKSSGKIFWDGKEVNIERERDAIKLGIALAPESRRDQGLCLSLPVSLNLNLPIYKQLSRNLLISHREESRHADSQISDLRIKTASRSASAASLSGGNQQKIVIGKWLNHGAKLFIFDEPTVGVDVGTKAEIYRLFSTLLQNGAGIILISSYLPEVYELADTLHVFRRGQMVASHPHKTVTHEDILTQALGSASADTDTHN</sequence>
<dbReference type="FunFam" id="3.40.50.300:FF:000127">
    <property type="entry name" value="Ribose import ATP-binding protein RbsA"/>
    <property type="match status" value="1"/>
</dbReference>
<dbReference type="GO" id="GO:0005524">
    <property type="term" value="F:ATP binding"/>
    <property type="evidence" value="ECO:0007669"/>
    <property type="project" value="UniProtKB-KW"/>
</dbReference>
<dbReference type="InterPro" id="IPR017871">
    <property type="entry name" value="ABC_transporter-like_CS"/>
</dbReference>
<dbReference type="Proteomes" id="UP000549052">
    <property type="component" value="Unassembled WGS sequence"/>
</dbReference>
<name>A0A839EKW5_9HYPH</name>
<protein>
    <submittedName>
        <fullName evidence="12">Ribose transport system ATP-binding protein</fullName>
    </submittedName>
</protein>
<keyword evidence="5" id="KW-0762">Sugar transport</keyword>
<reference evidence="12 13" key="1">
    <citation type="submission" date="2020-07" db="EMBL/GenBank/DDBJ databases">
        <title>Genomic Encyclopedia of Type Strains, Phase IV (KMG-V): Genome sequencing to study the core and pangenomes of soil and plant-associated prokaryotes.</title>
        <authorList>
            <person name="Whitman W."/>
        </authorList>
    </citation>
    <scope>NUCLEOTIDE SEQUENCE [LARGE SCALE GENOMIC DNA]</scope>
    <source>
        <strain evidence="12 13">AN3</strain>
    </source>
</reference>
<keyword evidence="10" id="KW-0472">Membrane</keyword>
<dbReference type="GO" id="GO:0016887">
    <property type="term" value="F:ATP hydrolysis activity"/>
    <property type="evidence" value="ECO:0007669"/>
    <property type="project" value="InterPro"/>
</dbReference>
<dbReference type="InterPro" id="IPR003593">
    <property type="entry name" value="AAA+_ATPase"/>
</dbReference>
<comment type="caution">
    <text evidence="12">The sequence shown here is derived from an EMBL/GenBank/DDBJ whole genome shotgun (WGS) entry which is preliminary data.</text>
</comment>
<dbReference type="AlphaFoldDB" id="A0A839EKW5"/>
<dbReference type="PANTHER" id="PTHR43790:SF9">
    <property type="entry name" value="GALACTOFURANOSE TRANSPORTER ATP-BINDING PROTEIN YTFR"/>
    <property type="match status" value="1"/>
</dbReference>
<dbReference type="SUPFAM" id="SSF52540">
    <property type="entry name" value="P-loop containing nucleoside triphosphate hydrolases"/>
    <property type="match status" value="2"/>
</dbReference>
<comment type="similarity">
    <text evidence="2">Belongs to the ABC transporter superfamily.</text>
</comment>
<dbReference type="InterPro" id="IPR003439">
    <property type="entry name" value="ABC_transporter-like_ATP-bd"/>
</dbReference>
<evidence type="ECO:0000256" key="8">
    <source>
        <dbReference type="ARBA" id="ARBA00022840"/>
    </source>
</evidence>
<evidence type="ECO:0000256" key="2">
    <source>
        <dbReference type="ARBA" id="ARBA00005417"/>
    </source>
</evidence>
<dbReference type="EMBL" id="JACGXN010000004">
    <property type="protein sequence ID" value="MBA8879469.1"/>
    <property type="molecule type" value="Genomic_DNA"/>
</dbReference>
<dbReference type="InterPro" id="IPR027417">
    <property type="entry name" value="P-loop_NTPase"/>
</dbReference>
<dbReference type="InterPro" id="IPR050107">
    <property type="entry name" value="ABC_carbohydrate_import_ATPase"/>
</dbReference>
<keyword evidence="13" id="KW-1185">Reference proteome</keyword>
<keyword evidence="8 12" id="KW-0067">ATP-binding</keyword>
<dbReference type="PROSITE" id="PS00211">
    <property type="entry name" value="ABC_TRANSPORTER_1"/>
    <property type="match status" value="1"/>
</dbReference>
<dbReference type="Pfam" id="PF00005">
    <property type="entry name" value="ABC_tran"/>
    <property type="match status" value="2"/>
</dbReference>
<evidence type="ECO:0000256" key="1">
    <source>
        <dbReference type="ARBA" id="ARBA00004202"/>
    </source>
</evidence>
<dbReference type="GO" id="GO:0005886">
    <property type="term" value="C:plasma membrane"/>
    <property type="evidence" value="ECO:0007669"/>
    <property type="project" value="UniProtKB-SubCell"/>
</dbReference>
<keyword evidence="3" id="KW-0813">Transport</keyword>
<proteinExistence type="inferred from homology"/>
<evidence type="ECO:0000256" key="10">
    <source>
        <dbReference type="ARBA" id="ARBA00023136"/>
    </source>
</evidence>
<feature type="domain" description="ABC transporter" evidence="11">
    <location>
        <begin position="274"/>
        <end position="516"/>
    </location>
</feature>
<accession>A0A839EKW5</accession>
<dbReference type="CDD" id="cd03215">
    <property type="entry name" value="ABC_Carb_Monos_II"/>
    <property type="match status" value="1"/>
</dbReference>
<evidence type="ECO:0000256" key="4">
    <source>
        <dbReference type="ARBA" id="ARBA00022475"/>
    </source>
</evidence>
<dbReference type="Gene3D" id="3.40.50.300">
    <property type="entry name" value="P-loop containing nucleotide triphosphate hydrolases"/>
    <property type="match status" value="2"/>
</dbReference>
<dbReference type="CDD" id="cd03216">
    <property type="entry name" value="ABC_Carb_Monos_I"/>
    <property type="match status" value="1"/>
</dbReference>
<evidence type="ECO:0000256" key="3">
    <source>
        <dbReference type="ARBA" id="ARBA00022448"/>
    </source>
</evidence>
<dbReference type="RefSeq" id="WP_182550112.1">
    <property type="nucleotide sequence ID" value="NZ_JACGXN010000004.1"/>
</dbReference>
<comment type="subcellular location">
    <subcellularLocation>
        <location evidence="1">Cell membrane</location>
        <topology evidence="1">Peripheral membrane protein</topology>
    </subcellularLocation>
</comment>
<organism evidence="12 13">
    <name type="scientific">Phyllobacterium myrsinacearum</name>
    <dbReference type="NCBI Taxonomy" id="28101"/>
    <lineage>
        <taxon>Bacteria</taxon>
        <taxon>Pseudomonadati</taxon>
        <taxon>Pseudomonadota</taxon>
        <taxon>Alphaproteobacteria</taxon>
        <taxon>Hyphomicrobiales</taxon>
        <taxon>Phyllobacteriaceae</taxon>
        <taxon>Phyllobacterium</taxon>
    </lineage>
</organism>
<dbReference type="PANTHER" id="PTHR43790">
    <property type="entry name" value="CARBOHYDRATE TRANSPORT ATP-BINDING PROTEIN MG119-RELATED"/>
    <property type="match status" value="1"/>
</dbReference>
<evidence type="ECO:0000313" key="12">
    <source>
        <dbReference type="EMBL" id="MBA8879469.1"/>
    </source>
</evidence>
<dbReference type="SMART" id="SM00382">
    <property type="entry name" value="AAA"/>
    <property type="match status" value="2"/>
</dbReference>
<evidence type="ECO:0000259" key="11">
    <source>
        <dbReference type="PROSITE" id="PS50893"/>
    </source>
</evidence>
<keyword evidence="9" id="KW-1278">Translocase</keyword>
<dbReference type="PROSITE" id="PS50893">
    <property type="entry name" value="ABC_TRANSPORTER_2"/>
    <property type="match status" value="2"/>
</dbReference>
<feature type="domain" description="ABC transporter" evidence="11">
    <location>
        <begin position="28"/>
        <end position="263"/>
    </location>
</feature>
<evidence type="ECO:0000256" key="5">
    <source>
        <dbReference type="ARBA" id="ARBA00022597"/>
    </source>
</evidence>
<evidence type="ECO:0000313" key="13">
    <source>
        <dbReference type="Proteomes" id="UP000549052"/>
    </source>
</evidence>
<evidence type="ECO:0000256" key="9">
    <source>
        <dbReference type="ARBA" id="ARBA00022967"/>
    </source>
</evidence>
<keyword evidence="4" id="KW-1003">Cell membrane</keyword>
<keyword evidence="7" id="KW-0547">Nucleotide-binding</keyword>
<evidence type="ECO:0000256" key="7">
    <source>
        <dbReference type="ARBA" id="ARBA00022741"/>
    </source>
</evidence>